<dbReference type="InterPro" id="IPR052818">
    <property type="entry name" value="NEDD1_Spindle_Assembly"/>
</dbReference>
<dbReference type="PANTHER" id="PTHR44414:SF1">
    <property type="entry name" value="PROTEIN NEDD1"/>
    <property type="match status" value="1"/>
</dbReference>
<name>A0A6J2YMX7_SITOR</name>
<dbReference type="GeneID" id="115888995"/>
<dbReference type="Gene3D" id="2.130.10.10">
    <property type="entry name" value="YVTN repeat-like/Quinoprotein amine dehydrogenase"/>
    <property type="match status" value="2"/>
</dbReference>
<dbReference type="SMART" id="SM00320">
    <property type="entry name" value="WD40"/>
    <property type="match status" value="5"/>
</dbReference>
<proteinExistence type="predicted"/>
<keyword evidence="1" id="KW-1185">Reference proteome</keyword>
<dbReference type="SUPFAM" id="SSF50978">
    <property type="entry name" value="WD40 repeat-like"/>
    <property type="match status" value="1"/>
</dbReference>
<dbReference type="GO" id="GO:0036064">
    <property type="term" value="C:ciliary basal body"/>
    <property type="evidence" value="ECO:0007669"/>
    <property type="project" value="TreeGrafter"/>
</dbReference>
<dbReference type="GO" id="GO:0005814">
    <property type="term" value="C:centriole"/>
    <property type="evidence" value="ECO:0007669"/>
    <property type="project" value="TreeGrafter"/>
</dbReference>
<reference evidence="2" key="1">
    <citation type="submission" date="2025-08" db="UniProtKB">
        <authorList>
            <consortium name="RefSeq"/>
        </authorList>
    </citation>
    <scope>IDENTIFICATION</scope>
    <source>
        <tissue evidence="2">Gonads</tissue>
    </source>
</reference>
<evidence type="ECO:0000313" key="2">
    <source>
        <dbReference type="RefSeq" id="XP_030764762.1"/>
    </source>
</evidence>
<dbReference type="Proteomes" id="UP000504635">
    <property type="component" value="Unplaced"/>
</dbReference>
<dbReference type="PANTHER" id="PTHR44414">
    <property type="entry name" value="PROTEIN NEDD1"/>
    <property type="match status" value="1"/>
</dbReference>
<sequence length="575" mass="63533">MRMFIGSSSTVVKFHEIGATSVSYTFEPTSKVDGPCRSISWSKDGNWLAVVPHLGFAEIITLKGHCKLLQTVQDVIEPSCASFQNLTKRNIAVGTKHGQVLLYDVKSKSIKSRYPRTTCSVTHVGFTAKDTHCYAGCSNGDLLLFNNVAKSLSCTMKVPKSNSLTSVQAHSQRRNFFVGGSNEGIVAVWDTNVNKVKFYNDAHKAPVTSTIFSPINAALVISAGLDRQVCVFDVDDRQRIACIPVENNVTSLDFTEDATHIAMGSQNGKMHVYDSRNLQTPVYSFEAHESAIRHLAFQNSSSDSVNNNSSVGSIVTEEVSRPSRSTEAVAVRKKRTSDIFGVIVEANAPDNDISDSPRSSVLTTQDGGDSFIQALGLDKNDTADSMKFEESIHENKSRDCLSGKRTSLSSFTPNPTRTVHEKLGLYDSKSIKQSTPKILAENFPPVFSPITSEQNRSKSQAVLPTVSGIQTITKEAVQDEVKKAIDDLRSDIKQDIMQSGAQIRRMMLDFHLAMVKEFMKMENYCNSIRNEINPDAAINRDSYLLEENMHLKKKIEELEIRIANFSNKSDVTSDD</sequence>
<dbReference type="GO" id="GO:0005813">
    <property type="term" value="C:centrosome"/>
    <property type="evidence" value="ECO:0007669"/>
    <property type="project" value="TreeGrafter"/>
</dbReference>
<dbReference type="GO" id="GO:0000278">
    <property type="term" value="P:mitotic cell cycle"/>
    <property type="evidence" value="ECO:0007669"/>
    <property type="project" value="TreeGrafter"/>
</dbReference>
<dbReference type="InterPro" id="IPR036322">
    <property type="entry name" value="WD40_repeat_dom_sf"/>
</dbReference>
<gene>
    <name evidence="2" type="primary">LOC115888995</name>
</gene>
<dbReference type="GO" id="GO:0005737">
    <property type="term" value="C:cytoplasm"/>
    <property type="evidence" value="ECO:0007669"/>
    <property type="project" value="TreeGrafter"/>
</dbReference>
<dbReference type="GO" id="GO:0043015">
    <property type="term" value="F:gamma-tubulin binding"/>
    <property type="evidence" value="ECO:0007669"/>
    <property type="project" value="TreeGrafter"/>
</dbReference>
<dbReference type="InParanoid" id="A0A6J2YMX7"/>
<evidence type="ECO:0000313" key="1">
    <source>
        <dbReference type="Proteomes" id="UP000504635"/>
    </source>
</evidence>
<organism evidence="1 2">
    <name type="scientific">Sitophilus oryzae</name>
    <name type="common">Rice weevil</name>
    <name type="synonym">Curculio oryzae</name>
    <dbReference type="NCBI Taxonomy" id="7048"/>
    <lineage>
        <taxon>Eukaryota</taxon>
        <taxon>Metazoa</taxon>
        <taxon>Ecdysozoa</taxon>
        <taxon>Arthropoda</taxon>
        <taxon>Hexapoda</taxon>
        <taxon>Insecta</taxon>
        <taxon>Pterygota</taxon>
        <taxon>Neoptera</taxon>
        <taxon>Endopterygota</taxon>
        <taxon>Coleoptera</taxon>
        <taxon>Polyphaga</taxon>
        <taxon>Cucujiformia</taxon>
        <taxon>Curculionidae</taxon>
        <taxon>Dryophthorinae</taxon>
        <taxon>Sitophilus</taxon>
    </lineage>
</organism>
<dbReference type="InterPro" id="IPR015943">
    <property type="entry name" value="WD40/YVTN_repeat-like_dom_sf"/>
</dbReference>
<dbReference type="OrthoDB" id="1602884at2759"/>
<dbReference type="Pfam" id="PF00400">
    <property type="entry name" value="WD40"/>
    <property type="match status" value="1"/>
</dbReference>
<dbReference type="InterPro" id="IPR001680">
    <property type="entry name" value="WD40_rpt"/>
</dbReference>
<accession>A0A6J2YMX7</accession>
<dbReference type="KEGG" id="soy:115888995"/>
<dbReference type="AlphaFoldDB" id="A0A6J2YMX7"/>
<dbReference type="RefSeq" id="XP_030764762.1">
    <property type="nucleotide sequence ID" value="XM_030908902.1"/>
</dbReference>
<protein>
    <submittedName>
        <fullName evidence="2">Protein NEDD1-like</fullName>
    </submittedName>
</protein>
<dbReference type="GO" id="GO:0000922">
    <property type="term" value="C:spindle pole"/>
    <property type="evidence" value="ECO:0007669"/>
    <property type="project" value="TreeGrafter"/>
</dbReference>
<dbReference type="GO" id="GO:0007020">
    <property type="term" value="P:microtubule nucleation"/>
    <property type="evidence" value="ECO:0007669"/>
    <property type="project" value="TreeGrafter"/>
</dbReference>